<reference evidence="1" key="1">
    <citation type="submission" date="2020-10" db="EMBL/GenBank/DDBJ databases">
        <title>Connecting structure to function with the recovery of over 1000 high-quality activated sludge metagenome-assembled genomes encoding full-length rRNA genes using long-read sequencing.</title>
        <authorList>
            <person name="Singleton C.M."/>
            <person name="Petriglieri F."/>
            <person name="Kristensen J.M."/>
            <person name="Kirkegaard R.H."/>
            <person name="Michaelsen T.Y."/>
            <person name="Andersen M.H."/>
            <person name="Karst S.M."/>
            <person name="Dueholm M.S."/>
            <person name="Nielsen P.H."/>
            <person name="Albertsen M."/>
        </authorList>
    </citation>
    <scope>NUCLEOTIDE SEQUENCE</scope>
    <source>
        <strain evidence="1">Ribe_18-Q3-R11-54_MAXAC.001</strain>
    </source>
</reference>
<dbReference type="AlphaFoldDB" id="A0A9D7T7N5"/>
<evidence type="ECO:0000313" key="2">
    <source>
        <dbReference type="Proteomes" id="UP000886632"/>
    </source>
</evidence>
<protein>
    <submittedName>
        <fullName evidence="1">Uncharacterized protein</fullName>
    </submittedName>
</protein>
<sequence>MGDRATLARAGLNYGDLQALGSIVAIGTRIVEAAFDSRADSTIADEESRETIAKVVEWILESPADQTPTPDEIVRRSIELMITDVTLTEVGDTIRAEPSREKRAETEQEIRYAAQVYASQVTLDATGPSEQEIAEAIHGGIEQLGRIFGEAE</sequence>
<proteinExistence type="predicted"/>
<gene>
    <name evidence="1" type="ORF">IPP00_07560</name>
</gene>
<dbReference type="Proteomes" id="UP000886632">
    <property type="component" value="Unassembled WGS sequence"/>
</dbReference>
<evidence type="ECO:0000313" key="1">
    <source>
        <dbReference type="EMBL" id="MBL0003845.1"/>
    </source>
</evidence>
<organism evidence="1 2">
    <name type="scientific">Candidatus Phosphoribacter hodrii</name>
    <dbReference type="NCBI Taxonomy" id="2953743"/>
    <lineage>
        <taxon>Bacteria</taxon>
        <taxon>Bacillati</taxon>
        <taxon>Actinomycetota</taxon>
        <taxon>Actinomycetes</taxon>
        <taxon>Micrococcales</taxon>
        <taxon>Dermatophilaceae</taxon>
        <taxon>Candidatus Phosphoribacter</taxon>
    </lineage>
</organism>
<accession>A0A9D7T7N5</accession>
<comment type="caution">
    <text evidence="1">The sequence shown here is derived from an EMBL/GenBank/DDBJ whole genome shotgun (WGS) entry which is preliminary data.</text>
</comment>
<dbReference type="EMBL" id="JADKGK010000015">
    <property type="protein sequence ID" value="MBL0003845.1"/>
    <property type="molecule type" value="Genomic_DNA"/>
</dbReference>
<name>A0A9D7T7N5_9MICO</name>